<evidence type="ECO:0000256" key="2">
    <source>
        <dbReference type="ARBA" id="ARBA00005417"/>
    </source>
</evidence>
<feature type="region of interest" description="Disordered" evidence="8">
    <location>
        <begin position="1"/>
        <end position="45"/>
    </location>
</feature>
<comment type="subcellular location">
    <subcellularLocation>
        <location evidence="1">Cell inner membrane</location>
        <topology evidence="1">Peripheral membrane protein</topology>
    </subcellularLocation>
</comment>
<dbReference type="InterPro" id="IPR027417">
    <property type="entry name" value="P-loop_NTPase"/>
</dbReference>
<feature type="compositionally biased region" description="Basic residues" evidence="8">
    <location>
        <begin position="9"/>
        <end position="21"/>
    </location>
</feature>
<dbReference type="Proteomes" id="UP000440224">
    <property type="component" value="Unassembled WGS sequence"/>
</dbReference>
<dbReference type="OrthoDB" id="9809450at2"/>
<dbReference type="FunFam" id="3.40.50.300:FF:000016">
    <property type="entry name" value="Oligopeptide ABC transporter ATP-binding component"/>
    <property type="match status" value="1"/>
</dbReference>
<dbReference type="PROSITE" id="PS00211">
    <property type="entry name" value="ABC_TRANSPORTER_1"/>
    <property type="match status" value="1"/>
</dbReference>
<keyword evidence="7" id="KW-0472">Membrane</keyword>
<evidence type="ECO:0000313" key="11">
    <source>
        <dbReference type="Proteomes" id="UP000440224"/>
    </source>
</evidence>
<evidence type="ECO:0000256" key="5">
    <source>
        <dbReference type="ARBA" id="ARBA00022741"/>
    </source>
</evidence>
<sequence>MGAEDGRGARPRGARGRRGSARGHDLARRRGEAGPAPRGLRPVTTGEPLLSVRDLAVSFATAEGTRVQALDGVSFDVPQGKTVGLVGESGCGKTATALSILRLLPAPSAQIDRGAIVFQGEDLLRLPERAMQRVRGGKIGMVFQEPLTALTPVYSVGAQVMEAIRLQERMSLKEAKTRAIELLRKVGLSHPAERFDSYPHELSGGMRQRVLLAMALAAPPRLLVADEPTSALDMALRAQIMALLADQARELGMSLLVITHDLPFVAEIAHEIVVLYAGQVVETGPPSRVLASPRHPYTQALVRSVPPAGSFRKRGEKRKALPTIEGSLPDPGSAPRGCRFAPRCPDVMDRCREEAPPLFVSSRPPASVRCFLHERAAEPGGGAA</sequence>
<feature type="region of interest" description="Disordered" evidence="8">
    <location>
        <begin position="308"/>
        <end position="336"/>
    </location>
</feature>
<evidence type="ECO:0000256" key="4">
    <source>
        <dbReference type="ARBA" id="ARBA00022475"/>
    </source>
</evidence>
<dbReference type="EMBL" id="WJIE01000003">
    <property type="protein sequence ID" value="MRG92323.1"/>
    <property type="molecule type" value="Genomic_DNA"/>
</dbReference>
<dbReference type="Gene3D" id="3.40.50.300">
    <property type="entry name" value="P-loop containing nucleotide triphosphate hydrolases"/>
    <property type="match status" value="1"/>
</dbReference>
<evidence type="ECO:0000256" key="7">
    <source>
        <dbReference type="ARBA" id="ARBA00023136"/>
    </source>
</evidence>
<dbReference type="PANTHER" id="PTHR43297">
    <property type="entry name" value="OLIGOPEPTIDE TRANSPORT ATP-BINDING PROTEIN APPD"/>
    <property type="match status" value="1"/>
</dbReference>
<feature type="domain" description="ABC transporter" evidence="9">
    <location>
        <begin position="52"/>
        <end position="302"/>
    </location>
</feature>
<dbReference type="InterPro" id="IPR050388">
    <property type="entry name" value="ABC_Ni/Peptide_Import"/>
</dbReference>
<name>A0A6N7PJW1_9BACT</name>
<dbReference type="GO" id="GO:0005886">
    <property type="term" value="C:plasma membrane"/>
    <property type="evidence" value="ECO:0007669"/>
    <property type="project" value="UniProtKB-SubCell"/>
</dbReference>
<protein>
    <submittedName>
        <fullName evidence="10">ATP-binding cassette domain-containing protein</fullName>
    </submittedName>
</protein>
<dbReference type="GO" id="GO:0005524">
    <property type="term" value="F:ATP binding"/>
    <property type="evidence" value="ECO:0007669"/>
    <property type="project" value="UniProtKB-KW"/>
</dbReference>
<dbReference type="InterPro" id="IPR003439">
    <property type="entry name" value="ABC_transporter-like_ATP-bd"/>
</dbReference>
<dbReference type="InterPro" id="IPR017871">
    <property type="entry name" value="ABC_transporter-like_CS"/>
</dbReference>
<dbReference type="NCBIfam" id="TIGR01727">
    <property type="entry name" value="oligo_HPY"/>
    <property type="match status" value="1"/>
</dbReference>
<dbReference type="Pfam" id="PF08352">
    <property type="entry name" value="oligo_HPY"/>
    <property type="match status" value="1"/>
</dbReference>
<gene>
    <name evidence="10" type="ORF">GF068_10335</name>
</gene>
<dbReference type="PANTHER" id="PTHR43297:SF2">
    <property type="entry name" value="DIPEPTIDE TRANSPORT ATP-BINDING PROTEIN DPPD"/>
    <property type="match status" value="1"/>
</dbReference>
<keyword evidence="11" id="KW-1185">Reference proteome</keyword>
<dbReference type="SUPFAM" id="SSF52540">
    <property type="entry name" value="P-loop containing nucleoside triphosphate hydrolases"/>
    <property type="match status" value="1"/>
</dbReference>
<dbReference type="Pfam" id="PF00005">
    <property type="entry name" value="ABC_tran"/>
    <property type="match status" value="1"/>
</dbReference>
<proteinExistence type="inferred from homology"/>
<keyword evidence="5" id="KW-0547">Nucleotide-binding</keyword>
<dbReference type="PROSITE" id="PS50893">
    <property type="entry name" value="ABC_TRANSPORTER_2"/>
    <property type="match status" value="1"/>
</dbReference>
<comment type="caution">
    <text evidence="10">The sequence shown here is derived from an EMBL/GenBank/DDBJ whole genome shotgun (WGS) entry which is preliminary data.</text>
</comment>
<evidence type="ECO:0000256" key="8">
    <source>
        <dbReference type="SAM" id="MobiDB-lite"/>
    </source>
</evidence>
<keyword evidence="4" id="KW-1003">Cell membrane</keyword>
<dbReference type="CDD" id="cd03257">
    <property type="entry name" value="ABC_NikE_OppD_transporters"/>
    <property type="match status" value="1"/>
</dbReference>
<evidence type="ECO:0000256" key="1">
    <source>
        <dbReference type="ARBA" id="ARBA00004417"/>
    </source>
</evidence>
<reference evidence="10 11" key="1">
    <citation type="submission" date="2019-10" db="EMBL/GenBank/DDBJ databases">
        <title>A soil myxobacterium in the family Polyangiaceae.</title>
        <authorList>
            <person name="Li Y."/>
            <person name="Wang J."/>
        </authorList>
    </citation>
    <scope>NUCLEOTIDE SEQUENCE [LARGE SCALE GENOMIC DNA]</scope>
    <source>
        <strain evidence="10 11">DSM 14734</strain>
    </source>
</reference>
<dbReference type="GO" id="GO:0015833">
    <property type="term" value="P:peptide transport"/>
    <property type="evidence" value="ECO:0007669"/>
    <property type="project" value="InterPro"/>
</dbReference>
<evidence type="ECO:0000256" key="3">
    <source>
        <dbReference type="ARBA" id="ARBA00022448"/>
    </source>
</evidence>
<dbReference type="GO" id="GO:0016887">
    <property type="term" value="F:ATP hydrolysis activity"/>
    <property type="evidence" value="ECO:0007669"/>
    <property type="project" value="InterPro"/>
</dbReference>
<evidence type="ECO:0000259" key="9">
    <source>
        <dbReference type="PROSITE" id="PS50893"/>
    </source>
</evidence>
<accession>A0A6N7PJW1</accession>
<evidence type="ECO:0000313" key="10">
    <source>
        <dbReference type="EMBL" id="MRG92323.1"/>
    </source>
</evidence>
<dbReference type="InterPro" id="IPR013563">
    <property type="entry name" value="Oligopep_ABC_C"/>
</dbReference>
<evidence type="ECO:0000256" key="6">
    <source>
        <dbReference type="ARBA" id="ARBA00022840"/>
    </source>
</evidence>
<keyword evidence="6 10" id="KW-0067">ATP-binding</keyword>
<keyword evidence="3" id="KW-0813">Transport</keyword>
<dbReference type="SMART" id="SM00382">
    <property type="entry name" value="AAA"/>
    <property type="match status" value="1"/>
</dbReference>
<dbReference type="AlphaFoldDB" id="A0A6N7PJW1"/>
<feature type="compositionally biased region" description="Basic and acidic residues" evidence="8">
    <location>
        <begin position="22"/>
        <end position="32"/>
    </location>
</feature>
<comment type="similarity">
    <text evidence="2">Belongs to the ABC transporter superfamily.</text>
</comment>
<feature type="compositionally biased region" description="Low complexity" evidence="8">
    <location>
        <begin position="33"/>
        <end position="42"/>
    </location>
</feature>
<dbReference type="InterPro" id="IPR003593">
    <property type="entry name" value="AAA+_ATPase"/>
</dbReference>
<organism evidence="10 11">
    <name type="scientific">Polyangium spumosum</name>
    <dbReference type="NCBI Taxonomy" id="889282"/>
    <lineage>
        <taxon>Bacteria</taxon>
        <taxon>Pseudomonadati</taxon>
        <taxon>Myxococcota</taxon>
        <taxon>Polyangia</taxon>
        <taxon>Polyangiales</taxon>
        <taxon>Polyangiaceae</taxon>
        <taxon>Polyangium</taxon>
    </lineage>
</organism>